<dbReference type="PANTHER" id="PTHR48081:SF8">
    <property type="entry name" value="ALPHA_BETA HYDROLASE FOLD-3 DOMAIN-CONTAINING PROTEIN-RELATED"/>
    <property type="match status" value="1"/>
</dbReference>
<accession>K0WVS1</accession>
<dbReference type="InterPro" id="IPR013094">
    <property type="entry name" value="AB_hydrolase_3"/>
</dbReference>
<dbReference type="Pfam" id="PF07859">
    <property type="entry name" value="Abhydrolase_3"/>
    <property type="match status" value="1"/>
</dbReference>
<dbReference type="InterPro" id="IPR029058">
    <property type="entry name" value="AB_hydrolase_fold"/>
</dbReference>
<dbReference type="Proteomes" id="UP000006044">
    <property type="component" value="Unassembled WGS sequence"/>
</dbReference>
<reference evidence="3 4" key="1">
    <citation type="submission" date="2012-08" db="EMBL/GenBank/DDBJ databases">
        <title>The Genome Sequence of Barnesiella intestinihominis YIT 11860.</title>
        <authorList>
            <consortium name="The Broad Institute Genome Sequencing Platform"/>
            <person name="Earl A."/>
            <person name="Ward D."/>
            <person name="Feldgarden M."/>
            <person name="Gevers D."/>
            <person name="Morotomi M."/>
            <person name="Walker B."/>
            <person name="Young S.K."/>
            <person name="Zeng Q."/>
            <person name="Gargeya S."/>
            <person name="Fitzgerald M."/>
            <person name="Haas B."/>
            <person name="Abouelleil A."/>
            <person name="Alvarado L."/>
            <person name="Arachchi H.M."/>
            <person name="Berlin A.M."/>
            <person name="Chapman S.B."/>
            <person name="Goldberg J."/>
            <person name="Griggs A."/>
            <person name="Gujja S."/>
            <person name="Hansen M."/>
            <person name="Howarth C."/>
            <person name="Imamovic A."/>
            <person name="Larimer J."/>
            <person name="McCowen C."/>
            <person name="Montmayeur A."/>
            <person name="Murphy C."/>
            <person name="Neiman D."/>
            <person name="Pearson M."/>
            <person name="Priest M."/>
            <person name="Roberts A."/>
            <person name="Saif S."/>
            <person name="Shea T."/>
            <person name="Sisk P."/>
            <person name="Sykes S."/>
            <person name="Wortman J."/>
            <person name="Nusbaum C."/>
            <person name="Birren B."/>
        </authorList>
    </citation>
    <scope>NUCLEOTIDE SEQUENCE [LARGE SCALE GENOMIC DNA]</scope>
    <source>
        <strain evidence="3 4">YIT 11860</strain>
    </source>
</reference>
<keyword evidence="1" id="KW-0378">Hydrolase</keyword>
<sequence length="356" mass="37878">MEPLGICRTAFYVSKKIMCAVLIVFSLRGRAQSSVMMEKETCAFLQSLPAGLQKTQADAVRRAINGDCTALISVRNSRNTNPESKSGVVATDIGGCYRLYRPAGFDTIPLPVLIYLHGGGWCFGSINSCAHFCAGLSYRAKIAVLAVEYPLAPEHAYPAALNACTEAVAFAFEHAGEYGFLPDRISIGGDSSGGNLALATALNLILAKDSHSCRMDSGTMCSSLCSLVLFYPVTKAWADGSSSWKNYAEGYGLDAQLMEAFNAAYIGTGDARQPLVSPGVADDELLKQLPPTLIVNAERDILLCQGKELAARLSGLGVAVSHTVLPHTVHLFITVPGQPTAFGESVRLAADFLTLE</sequence>
<evidence type="ECO:0000313" key="3">
    <source>
        <dbReference type="EMBL" id="EJZ63403.1"/>
    </source>
</evidence>
<evidence type="ECO:0000313" key="4">
    <source>
        <dbReference type="Proteomes" id="UP000006044"/>
    </source>
</evidence>
<dbReference type="HOGENOM" id="CLU_012494_6_0_10"/>
<dbReference type="GeneID" id="77849035"/>
<dbReference type="GO" id="GO:0016787">
    <property type="term" value="F:hydrolase activity"/>
    <property type="evidence" value="ECO:0007669"/>
    <property type="project" value="UniProtKB-KW"/>
</dbReference>
<dbReference type="Gene3D" id="3.40.50.1820">
    <property type="entry name" value="alpha/beta hydrolase"/>
    <property type="match status" value="1"/>
</dbReference>
<keyword evidence="4" id="KW-1185">Reference proteome</keyword>
<evidence type="ECO:0000259" key="2">
    <source>
        <dbReference type="Pfam" id="PF07859"/>
    </source>
</evidence>
<evidence type="ECO:0000256" key="1">
    <source>
        <dbReference type="ARBA" id="ARBA00022801"/>
    </source>
</evidence>
<dbReference type="RefSeq" id="WP_008862258.1">
    <property type="nucleotide sequence ID" value="NZ_JH815204.1"/>
</dbReference>
<dbReference type="eggNOG" id="COG0657">
    <property type="taxonomic scope" value="Bacteria"/>
</dbReference>
<feature type="domain" description="Alpha/beta hydrolase fold-3" evidence="2">
    <location>
        <begin position="113"/>
        <end position="333"/>
    </location>
</feature>
<comment type="caution">
    <text evidence="3">The sequence shown here is derived from an EMBL/GenBank/DDBJ whole genome shotgun (WGS) entry which is preliminary data.</text>
</comment>
<dbReference type="SUPFAM" id="SSF53474">
    <property type="entry name" value="alpha/beta-Hydrolases"/>
    <property type="match status" value="1"/>
</dbReference>
<organism evidence="3 4">
    <name type="scientific">Barnesiella intestinihominis YIT 11860</name>
    <dbReference type="NCBI Taxonomy" id="742726"/>
    <lineage>
        <taxon>Bacteria</taxon>
        <taxon>Pseudomonadati</taxon>
        <taxon>Bacteroidota</taxon>
        <taxon>Bacteroidia</taxon>
        <taxon>Bacteroidales</taxon>
        <taxon>Barnesiellaceae</taxon>
        <taxon>Barnesiella</taxon>
    </lineage>
</organism>
<name>K0WVS1_9BACT</name>
<dbReference type="OrthoDB" id="9777975at2"/>
<dbReference type="PATRIC" id="fig|742726.3.peg.1886"/>
<dbReference type="InterPro" id="IPR050300">
    <property type="entry name" value="GDXG_lipolytic_enzyme"/>
</dbReference>
<gene>
    <name evidence="3" type="ORF">HMPREF9448_01799</name>
</gene>
<protein>
    <recommendedName>
        <fullName evidence="2">Alpha/beta hydrolase fold-3 domain-containing protein</fullName>
    </recommendedName>
</protein>
<proteinExistence type="predicted"/>
<dbReference type="STRING" id="742726.HMPREF9448_01799"/>
<dbReference type="EMBL" id="ADLE01000013">
    <property type="protein sequence ID" value="EJZ63403.1"/>
    <property type="molecule type" value="Genomic_DNA"/>
</dbReference>
<dbReference type="AlphaFoldDB" id="K0WVS1"/>
<dbReference type="PANTHER" id="PTHR48081">
    <property type="entry name" value="AB HYDROLASE SUPERFAMILY PROTEIN C4A8.06C"/>
    <property type="match status" value="1"/>
</dbReference>